<gene>
    <name evidence="10" type="ORF">MERGE_002103</name>
</gene>
<dbReference type="OrthoDB" id="2187159at2759"/>
<evidence type="ECO:0000256" key="4">
    <source>
        <dbReference type="ARBA" id="ARBA00022884"/>
    </source>
</evidence>
<comment type="similarity">
    <text evidence="7 8">Belongs to the GAR1 family.</text>
</comment>
<dbReference type="PANTHER" id="PTHR23237">
    <property type="entry name" value="NUCLEOLAR PROTEIN FAMILY A MEMBER 1 SNORNP PROTEIN GAR1"/>
    <property type="match status" value="1"/>
</dbReference>
<keyword evidence="5 8" id="KW-0539">Nucleus</keyword>
<evidence type="ECO:0000256" key="2">
    <source>
        <dbReference type="ARBA" id="ARBA00022517"/>
    </source>
</evidence>
<dbReference type="GO" id="GO:0000454">
    <property type="term" value="P:snoRNA guided rRNA pseudouridine synthesis"/>
    <property type="evidence" value="ECO:0007669"/>
    <property type="project" value="TreeGrafter"/>
</dbReference>
<protein>
    <recommendedName>
        <fullName evidence="8">H/ACA ribonucleoprotein complex subunit</fullName>
    </recommendedName>
</protein>
<reference evidence="10" key="1">
    <citation type="submission" date="2020-06" db="EMBL/GenBank/DDBJ databases">
        <title>Genomes of multiple members of Pneumocystis genus reveal paths to human pathogen Pneumocystis jirovecii.</title>
        <authorList>
            <person name="Cisse O.H."/>
            <person name="Ma L."/>
            <person name="Dekker J."/>
            <person name="Khil P."/>
            <person name="Jo J."/>
            <person name="Brenchley J."/>
            <person name="Blair R."/>
            <person name="Pahar B."/>
            <person name="Chabe M."/>
            <person name="Van Rompay K.A."/>
            <person name="Keesler R."/>
            <person name="Sukura A."/>
            <person name="Hirsch V."/>
            <person name="Kutty G."/>
            <person name="Liu Y."/>
            <person name="Peng L."/>
            <person name="Chen J."/>
            <person name="Song J."/>
            <person name="Weissenbacher-Lang C."/>
            <person name="Xu J."/>
            <person name="Upham N.S."/>
            <person name="Stajich J.E."/>
            <person name="Cuomo C.A."/>
            <person name="Cushion M.T."/>
            <person name="Kovacs J.A."/>
        </authorList>
    </citation>
    <scope>NUCLEOTIDE SEQUENCE</scope>
    <source>
        <strain evidence="10">2A</strain>
    </source>
</reference>
<keyword evidence="3 8" id="KW-0698">rRNA processing</keyword>
<dbReference type="Gene3D" id="2.40.10.230">
    <property type="entry name" value="Probable tRNA pseudouridine synthase domain"/>
    <property type="match status" value="1"/>
</dbReference>
<keyword evidence="2 8" id="KW-0690">Ribosome biogenesis</keyword>
<feature type="compositionally biased region" description="Basic residues" evidence="9">
    <location>
        <begin position="141"/>
        <end position="154"/>
    </location>
</feature>
<dbReference type="Proteomes" id="UP000663699">
    <property type="component" value="Chromosome 3"/>
</dbReference>
<feature type="region of interest" description="Disordered" evidence="9">
    <location>
        <begin position="132"/>
        <end position="154"/>
    </location>
</feature>
<dbReference type="InterPro" id="IPR007504">
    <property type="entry name" value="H/ACA_rnp_Gar1/Naf1"/>
</dbReference>
<evidence type="ECO:0000256" key="5">
    <source>
        <dbReference type="ARBA" id="ARBA00023242"/>
    </source>
</evidence>
<comment type="subcellular location">
    <subcellularLocation>
        <location evidence="1 8">Nucleus</location>
        <location evidence="1 8">Nucleolus</location>
    </subcellularLocation>
</comment>
<dbReference type="AlphaFoldDB" id="A0A899FSR7"/>
<evidence type="ECO:0000313" key="10">
    <source>
        <dbReference type="EMBL" id="QSL64801.1"/>
    </source>
</evidence>
<evidence type="ECO:0000256" key="7">
    <source>
        <dbReference type="ARBA" id="ARBA00038293"/>
    </source>
</evidence>
<proteinExistence type="inferred from homology"/>
<feature type="compositionally biased region" description="Polar residues" evidence="9">
    <location>
        <begin position="1"/>
        <end position="11"/>
    </location>
</feature>
<evidence type="ECO:0000256" key="6">
    <source>
        <dbReference type="ARBA" id="ARBA00023274"/>
    </source>
</evidence>
<dbReference type="FunFam" id="2.40.10.230:FF:000001">
    <property type="entry name" value="H/ACA ribonucleoprotein complex subunit"/>
    <property type="match status" value="1"/>
</dbReference>
<accession>A0A899FSR7</accession>
<name>A0A899FSR7_9ASCO</name>
<evidence type="ECO:0000256" key="1">
    <source>
        <dbReference type="ARBA" id="ARBA00004604"/>
    </source>
</evidence>
<evidence type="ECO:0000256" key="9">
    <source>
        <dbReference type="SAM" id="MobiDB-lite"/>
    </source>
</evidence>
<keyword evidence="6 8" id="KW-0687">Ribonucleoprotein</keyword>
<keyword evidence="4 8" id="KW-0694">RNA-binding</keyword>
<dbReference type="GO" id="GO:0034513">
    <property type="term" value="F:box H/ACA snoRNA binding"/>
    <property type="evidence" value="ECO:0007669"/>
    <property type="project" value="TreeGrafter"/>
</dbReference>
<comment type="subunit">
    <text evidence="8">Component of the small nucleolar ribonucleoprotein particles containing H/ACA-type snoRNAs (H/ACA snoRNPs).</text>
</comment>
<evidence type="ECO:0000256" key="3">
    <source>
        <dbReference type="ARBA" id="ARBA00022552"/>
    </source>
</evidence>
<dbReference type="InterPro" id="IPR038664">
    <property type="entry name" value="Gar1/Naf1_Cbf5-bd_sf"/>
</dbReference>
<dbReference type="SUPFAM" id="SSF50447">
    <property type="entry name" value="Translation proteins"/>
    <property type="match status" value="1"/>
</dbReference>
<sequence>MGKQHFQSHIQNKNKWKGHSKTSDNVNNVEIGSFVHACEGEMLYASTHTKIPYFNAPIYLENNCLIGKIDEILGPINQVYFTVKPQEGIIATSFHTGDKVYIGSDKLLPLERFLSQPKPTILNKKHSMFRTGGRKNFSSFRKPKAGQRNFKRNH</sequence>
<organism evidence="10 11">
    <name type="scientific">Pneumocystis wakefieldiae</name>
    <dbReference type="NCBI Taxonomy" id="38082"/>
    <lineage>
        <taxon>Eukaryota</taxon>
        <taxon>Fungi</taxon>
        <taxon>Dikarya</taxon>
        <taxon>Ascomycota</taxon>
        <taxon>Taphrinomycotina</taxon>
        <taxon>Pneumocystomycetes</taxon>
        <taxon>Pneumocystaceae</taxon>
        <taxon>Pneumocystis</taxon>
    </lineage>
</organism>
<dbReference type="GO" id="GO:0031429">
    <property type="term" value="C:box H/ACA snoRNP complex"/>
    <property type="evidence" value="ECO:0007669"/>
    <property type="project" value="TreeGrafter"/>
</dbReference>
<evidence type="ECO:0000313" key="11">
    <source>
        <dbReference type="Proteomes" id="UP000663699"/>
    </source>
</evidence>
<evidence type="ECO:0000256" key="8">
    <source>
        <dbReference type="RuleBase" id="RU364004"/>
    </source>
</evidence>
<dbReference type="PANTHER" id="PTHR23237:SF6">
    <property type="entry name" value="H_ACA RIBONUCLEOPROTEIN COMPLEX SUBUNIT 1"/>
    <property type="match status" value="1"/>
</dbReference>
<feature type="region of interest" description="Disordered" evidence="9">
    <location>
        <begin position="1"/>
        <end position="24"/>
    </location>
</feature>
<comment type="function">
    <text evidence="8">Required for ribosome biogenesis. Part of a complex which catalyzes pseudouridylation of rRNA. This involves the isomerization of uridine such that the ribose is subsequently attached to C5, instead of the normal N1. Pseudouridine ("psi") residues may serve to stabilize the conformation of rRNAs.</text>
</comment>
<dbReference type="InterPro" id="IPR009000">
    <property type="entry name" value="Transl_B-barrel_sf"/>
</dbReference>
<dbReference type="EMBL" id="CP054534">
    <property type="protein sequence ID" value="QSL64801.1"/>
    <property type="molecule type" value="Genomic_DNA"/>
</dbReference>
<keyword evidence="11" id="KW-1185">Reference proteome</keyword>
<dbReference type="Pfam" id="PF04410">
    <property type="entry name" value="Gar1"/>
    <property type="match status" value="1"/>
</dbReference>